<dbReference type="InterPro" id="IPR050109">
    <property type="entry name" value="HTH-type_TetR-like_transc_reg"/>
</dbReference>
<dbReference type="Pfam" id="PF17754">
    <property type="entry name" value="TetR_C_14"/>
    <property type="match status" value="1"/>
</dbReference>
<dbReference type="PROSITE" id="PS50977">
    <property type="entry name" value="HTH_TETR_2"/>
    <property type="match status" value="1"/>
</dbReference>
<keyword evidence="3" id="KW-0804">Transcription</keyword>
<proteinExistence type="predicted"/>
<dbReference type="AlphaFoldDB" id="A0A1N6ZUV7"/>
<dbReference type="RefSeq" id="WP_076470953.1">
    <property type="nucleotide sequence ID" value="NZ_FTNF01000008.1"/>
</dbReference>
<sequence length="206" mass="22202">MTSDLGLRERKKLATRIALSDAAWSLMTEHGIDAVTAEAVAAAADVSPRTFRNYFASREEAILDGILLRANRLVEALRTRPADEPVWDSLAHVLPDMIMSVLGERECDVATLVRVCSENPAMLAQQLAVFGRVERLIAEVIAERTGADIERDLAPHLLAAVPGATMRAVLNFWAGGVTDATLPDLVRTSIAQLRDGLPLGRAAPVA</sequence>
<dbReference type="InterPro" id="IPR009057">
    <property type="entry name" value="Homeodomain-like_sf"/>
</dbReference>
<keyword evidence="1" id="KW-0805">Transcription regulation</keyword>
<evidence type="ECO:0000256" key="2">
    <source>
        <dbReference type="ARBA" id="ARBA00023125"/>
    </source>
</evidence>
<dbReference type="SUPFAM" id="SSF46689">
    <property type="entry name" value="Homeodomain-like"/>
    <property type="match status" value="1"/>
</dbReference>
<organism evidence="6 7">
    <name type="scientific">Micromonospora avicenniae</name>
    <dbReference type="NCBI Taxonomy" id="1198245"/>
    <lineage>
        <taxon>Bacteria</taxon>
        <taxon>Bacillati</taxon>
        <taxon>Actinomycetota</taxon>
        <taxon>Actinomycetes</taxon>
        <taxon>Micromonosporales</taxon>
        <taxon>Micromonosporaceae</taxon>
        <taxon>Micromonospora</taxon>
    </lineage>
</organism>
<dbReference type="Gene3D" id="1.10.357.10">
    <property type="entry name" value="Tetracycline Repressor, domain 2"/>
    <property type="match status" value="1"/>
</dbReference>
<dbReference type="Proteomes" id="UP000186004">
    <property type="component" value="Unassembled WGS sequence"/>
</dbReference>
<evidence type="ECO:0000256" key="1">
    <source>
        <dbReference type="ARBA" id="ARBA00023015"/>
    </source>
</evidence>
<feature type="domain" description="HTH tetR-type" evidence="5">
    <location>
        <begin position="13"/>
        <end position="73"/>
    </location>
</feature>
<gene>
    <name evidence="6" type="ORF">SAMN05444858_108119</name>
</gene>
<dbReference type="GO" id="GO:0000976">
    <property type="term" value="F:transcription cis-regulatory region binding"/>
    <property type="evidence" value="ECO:0007669"/>
    <property type="project" value="TreeGrafter"/>
</dbReference>
<dbReference type="Pfam" id="PF00440">
    <property type="entry name" value="TetR_N"/>
    <property type="match status" value="1"/>
</dbReference>
<dbReference type="InterPro" id="IPR001647">
    <property type="entry name" value="HTH_TetR"/>
</dbReference>
<evidence type="ECO:0000313" key="7">
    <source>
        <dbReference type="Proteomes" id="UP000186004"/>
    </source>
</evidence>
<dbReference type="Gene3D" id="1.10.10.60">
    <property type="entry name" value="Homeodomain-like"/>
    <property type="match status" value="1"/>
</dbReference>
<dbReference type="GO" id="GO:0003700">
    <property type="term" value="F:DNA-binding transcription factor activity"/>
    <property type="evidence" value="ECO:0007669"/>
    <property type="project" value="TreeGrafter"/>
</dbReference>
<keyword evidence="7" id="KW-1185">Reference proteome</keyword>
<dbReference type="EMBL" id="FTNF01000008">
    <property type="protein sequence ID" value="SIR30638.1"/>
    <property type="molecule type" value="Genomic_DNA"/>
</dbReference>
<feature type="DNA-binding region" description="H-T-H motif" evidence="4">
    <location>
        <begin position="36"/>
        <end position="55"/>
    </location>
</feature>
<accession>A0A1N6ZUV7</accession>
<dbReference type="OrthoDB" id="8688418at2"/>
<protein>
    <submittedName>
        <fullName evidence="6">Transcriptional regulator, TetR family</fullName>
    </submittedName>
</protein>
<keyword evidence="2 4" id="KW-0238">DNA-binding</keyword>
<evidence type="ECO:0000259" key="5">
    <source>
        <dbReference type="PROSITE" id="PS50977"/>
    </source>
</evidence>
<evidence type="ECO:0000313" key="6">
    <source>
        <dbReference type="EMBL" id="SIR30638.1"/>
    </source>
</evidence>
<evidence type="ECO:0000256" key="4">
    <source>
        <dbReference type="PROSITE-ProRule" id="PRU00335"/>
    </source>
</evidence>
<dbReference type="PANTHER" id="PTHR30055">
    <property type="entry name" value="HTH-TYPE TRANSCRIPTIONAL REGULATOR RUTR"/>
    <property type="match status" value="1"/>
</dbReference>
<evidence type="ECO:0000256" key="3">
    <source>
        <dbReference type="ARBA" id="ARBA00023163"/>
    </source>
</evidence>
<name>A0A1N6ZUV7_9ACTN</name>
<reference evidence="6 7" key="1">
    <citation type="submission" date="2017-01" db="EMBL/GenBank/DDBJ databases">
        <authorList>
            <person name="Mah S.A."/>
            <person name="Swanson W.J."/>
            <person name="Moy G.W."/>
            <person name="Vacquier V.D."/>
        </authorList>
    </citation>
    <scope>NUCLEOTIDE SEQUENCE [LARGE SCALE GENOMIC DNA]</scope>
    <source>
        <strain evidence="6 7">DSM 45758</strain>
    </source>
</reference>
<dbReference type="PANTHER" id="PTHR30055:SF238">
    <property type="entry name" value="MYCOFACTOCIN BIOSYNTHESIS TRANSCRIPTIONAL REGULATOR MFTR-RELATED"/>
    <property type="match status" value="1"/>
</dbReference>
<dbReference type="STRING" id="1198245.SAMN05444858_108119"/>
<dbReference type="InterPro" id="IPR041347">
    <property type="entry name" value="MftR_C"/>
</dbReference>